<gene>
    <name evidence="3" type="ORF">NUH88_03500</name>
</gene>
<keyword evidence="1" id="KW-0472">Membrane</keyword>
<evidence type="ECO:0000259" key="2">
    <source>
        <dbReference type="SMART" id="SM01080"/>
    </source>
</evidence>
<evidence type="ECO:0000256" key="1">
    <source>
        <dbReference type="SAM" id="Phobius"/>
    </source>
</evidence>
<dbReference type="EMBL" id="CP102480">
    <property type="protein sequence ID" value="UUX50770.1"/>
    <property type="molecule type" value="Genomic_DNA"/>
</dbReference>
<protein>
    <submittedName>
        <fullName evidence="3">CHASE2 domain-containing protein</fullName>
    </submittedName>
</protein>
<keyword evidence="4" id="KW-1185">Reference proteome</keyword>
<dbReference type="Pfam" id="PF05226">
    <property type="entry name" value="CHASE2"/>
    <property type="match status" value="1"/>
</dbReference>
<evidence type="ECO:0000313" key="4">
    <source>
        <dbReference type="Proteomes" id="UP001060336"/>
    </source>
</evidence>
<dbReference type="Proteomes" id="UP001060336">
    <property type="component" value="Chromosome"/>
</dbReference>
<feature type="domain" description="CHASE2" evidence="2">
    <location>
        <begin position="61"/>
        <end position="455"/>
    </location>
</feature>
<feature type="transmembrane region" description="Helical" evidence="1">
    <location>
        <begin position="447"/>
        <end position="468"/>
    </location>
</feature>
<keyword evidence="1" id="KW-1133">Transmembrane helix</keyword>
<dbReference type="SMART" id="SM01080">
    <property type="entry name" value="CHASE2"/>
    <property type="match status" value="1"/>
</dbReference>
<dbReference type="InterPro" id="IPR007890">
    <property type="entry name" value="CHASE2"/>
</dbReference>
<keyword evidence="1" id="KW-0812">Transmembrane</keyword>
<sequence length="567" mass="62803">MALASRKSWIRKFGALIREQLAGYRLKKVAEDPNWLEKRIIRLGIALAFGSLAFATDLFGLKEVSARYSYWVYNLFSAPFYSSVPKDQEVPLVLIDDADLKGQGWKWPVSYAIHAKVLERILQFEPRAVFVDFLFVDSRDDAKFPCLIKTLERYKDPAKRVVDRSTEGGGRAGLDCETRDLSGVSGKPVPVFVPVEERRRQIEELHVLTRPVLTKIDVNAFQQDSYFLYTGSASKFGKRRHLSPAYALYKDRCAQSGDCLESFHGGSFDDAFAEPLQIQWGLIRSDRNHFLTSCKYDPDPSTEKDGSDPSGLSFFGQVSSTIRGVLPQSANIFLDVAATTLSGGMSEAAEPCPHMPLISVSNLLMEGVQGGVDFEKELGDRIKGKDVVYGQALSAVSAFVQSPTNPPVSSGYRHAMALQNLHTAGADYLRSKITVPSPFEHLGLPPFVFASSTVSYAVFILFAAVHSYTSFSTTHFLKSGGDPILRRLVVLLTANGGYLSALFAIAALQIWAFRLAPLNLLGLFGLIAVVRGATGSYWFFLLENKLVRIYARSPDRRTLRQTFGDSQ</sequence>
<feature type="transmembrane region" description="Helical" evidence="1">
    <location>
        <begin position="518"/>
        <end position="542"/>
    </location>
</feature>
<organism evidence="3 4">
    <name type="scientific">Nisaea acidiphila</name>
    <dbReference type="NCBI Taxonomy" id="1862145"/>
    <lineage>
        <taxon>Bacteria</taxon>
        <taxon>Pseudomonadati</taxon>
        <taxon>Pseudomonadota</taxon>
        <taxon>Alphaproteobacteria</taxon>
        <taxon>Rhodospirillales</taxon>
        <taxon>Thalassobaculaceae</taxon>
        <taxon>Nisaea</taxon>
    </lineage>
</organism>
<dbReference type="AlphaFoldDB" id="A0A9J7AVE1"/>
<name>A0A9J7AVE1_9PROT</name>
<dbReference type="RefSeq" id="WP_257769998.1">
    <property type="nucleotide sequence ID" value="NZ_CP102480.1"/>
</dbReference>
<proteinExistence type="predicted"/>
<accession>A0A9J7AVE1</accession>
<evidence type="ECO:0000313" key="3">
    <source>
        <dbReference type="EMBL" id="UUX50770.1"/>
    </source>
</evidence>
<feature type="transmembrane region" description="Helical" evidence="1">
    <location>
        <begin position="488"/>
        <end position="512"/>
    </location>
</feature>
<dbReference type="KEGG" id="naci:NUH88_03500"/>
<reference evidence="3" key="1">
    <citation type="submission" date="2022-08" db="EMBL/GenBank/DDBJ databases">
        <title>Nisaea acidiphila sp. nov., isolated from a marine algal debris and emended description of the genus Nisaea Urios et al. 2008.</title>
        <authorList>
            <person name="Kwon K."/>
        </authorList>
    </citation>
    <scope>NUCLEOTIDE SEQUENCE</scope>
    <source>
        <strain evidence="3">MEBiC11861</strain>
    </source>
</reference>